<feature type="region of interest" description="Disordered" evidence="1">
    <location>
        <begin position="199"/>
        <end position="229"/>
    </location>
</feature>
<feature type="compositionally biased region" description="Basic residues" evidence="1">
    <location>
        <begin position="206"/>
        <end position="217"/>
    </location>
</feature>
<feature type="transmembrane region" description="Helical" evidence="2">
    <location>
        <begin position="105"/>
        <end position="125"/>
    </location>
</feature>
<evidence type="ECO:0000256" key="2">
    <source>
        <dbReference type="SAM" id="Phobius"/>
    </source>
</evidence>
<reference evidence="3" key="2">
    <citation type="submission" date="2014-04" db="EMBL/GenBank/DDBJ databases">
        <authorList>
            <person name="Urmite Genomes U."/>
        </authorList>
    </citation>
    <scope>NUCLEOTIDE SEQUENCE</scope>
    <source>
        <strain evidence="3">DSM 44626</strain>
    </source>
</reference>
<keyword evidence="2" id="KW-0472">Membrane</keyword>
<dbReference type="EMBL" id="HG964446">
    <property type="protein sequence ID" value="CDO88464.1"/>
    <property type="molecule type" value="Genomic_DNA"/>
</dbReference>
<keyword evidence="2" id="KW-1133">Transmembrane helix</keyword>
<keyword evidence="2" id="KW-0812">Transmembrane</keyword>
<organism evidence="3">
    <name type="scientific">Mycobacterium triplex</name>
    <dbReference type="NCBI Taxonomy" id="47839"/>
    <lineage>
        <taxon>Bacteria</taxon>
        <taxon>Bacillati</taxon>
        <taxon>Actinomycetota</taxon>
        <taxon>Actinomycetes</taxon>
        <taxon>Mycobacteriales</taxon>
        <taxon>Mycobacteriaceae</taxon>
        <taxon>Mycobacterium</taxon>
        <taxon>Mycobacterium simiae complex</taxon>
    </lineage>
</organism>
<dbReference type="Proteomes" id="UP000028880">
    <property type="component" value="Unassembled WGS sequence"/>
</dbReference>
<evidence type="ECO:0000256" key="1">
    <source>
        <dbReference type="SAM" id="MobiDB-lite"/>
    </source>
</evidence>
<name>A0A024JY00_9MYCO</name>
<dbReference type="AlphaFoldDB" id="A0A024JY00"/>
<reference evidence="3" key="1">
    <citation type="journal article" date="2014" name="Genome Announc.">
        <title>Draft Genome Sequence of Mycobacterium triplex DSM 44626.</title>
        <authorList>
            <person name="Sassi M."/>
            <person name="Croce O."/>
            <person name="Robert C."/>
            <person name="Raoult D."/>
            <person name="Drancourt M."/>
        </authorList>
    </citation>
    <scope>NUCLEOTIDE SEQUENCE [LARGE SCALE GENOMIC DNA]</scope>
    <source>
        <strain evidence="3">DSM 44626</strain>
    </source>
</reference>
<feature type="transmembrane region" description="Helical" evidence="2">
    <location>
        <begin position="137"/>
        <end position="161"/>
    </location>
</feature>
<protein>
    <recommendedName>
        <fullName evidence="4">Transmembrane protein</fullName>
    </recommendedName>
</protein>
<dbReference type="eggNOG" id="ENOG5031AZU">
    <property type="taxonomic scope" value="Bacteria"/>
</dbReference>
<proteinExistence type="predicted"/>
<evidence type="ECO:0008006" key="4">
    <source>
        <dbReference type="Google" id="ProtNLM"/>
    </source>
</evidence>
<gene>
    <name evidence="3" type="ORF">BN973_02829</name>
</gene>
<sequence>MKLRRDRQEPLADIVIELDDPSDLFAVDQRALLSGARRIDSGIDELVERLLAQRKQSRIQRIVLDIAGECTEETAANLVASVRRYGELSERRANRQHDLIWRQGMRSLISGSALFVIGIALSYLFTRPMVGELAGELLGNGVFLVVAWVGLWYPLDVLFIAREQAKREAQVSATMASMPVVVQTSGGWVHIAHLPGLPTKLPSGHRSGRLRDKHIRLRGSPPAGGPGAS</sequence>
<accession>A0A024JY00</accession>
<evidence type="ECO:0000313" key="3">
    <source>
        <dbReference type="EMBL" id="CDO88464.1"/>
    </source>
</evidence>
<dbReference type="HOGENOM" id="CLU_1208734_0_0_11"/>